<dbReference type="PROSITE" id="PS50157">
    <property type="entry name" value="ZINC_FINGER_C2H2_2"/>
    <property type="match status" value="2"/>
</dbReference>
<dbReference type="PANTHER" id="PTHR47034">
    <property type="entry name" value="ZINC FINGER TRANSCRIPTION FACTOR TRPS1"/>
    <property type="match status" value="1"/>
</dbReference>
<feature type="domain" description="C2H2-type" evidence="3">
    <location>
        <begin position="142"/>
        <end position="165"/>
    </location>
</feature>
<dbReference type="Pfam" id="PF00096">
    <property type="entry name" value="zf-C2H2"/>
    <property type="match status" value="2"/>
</dbReference>
<dbReference type="FunFam" id="3.30.160.60:FF:000124">
    <property type="entry name" value="IKAROS family zinc finger 4"/>
    <property type="match status" value="1"/>
</dbReference>
<sequence>METEAIDGYITCDNELSPEREHSNMAIDLTSSTPNGQHASPSHMTSTNSVKLEMQSDEECDRKPLSREDEIRGHDEGSSLEEPLIESSEVADNRKVQELQGEGGIRLPNGERPFHCNQCGASFTQKGNLLRHIKLHSGEKPFKCPFCSYACRRRDALTGHLRTHSVPPMEDCKEQEPIMDNNISMVPFERPAVIEKLTGNMGKRKSSTPQKFVGEKLMRFSYPDIHFDMNLTYEKEAELMQSHMMDQAINNAITYLGAEALHPLMQHPPSTIAEVAPVISSAYSQVYHPNRIERPISRETSDSHENNVDGPISLIRPKSRPQEREASPSNSCLDSTDSESSHDDHQSYQGNPALNPKRKQSPAYMKEDVKALDTTKAPKGSLKDIYKVFNGEGEQIRAFKCEHCRVLFLDHVMYTIHMGCHGYRDPLECNICGYRSQDRYEFSSHIVRGEHTFH</sequence>
<reference evidence="4" key="1">
    <citation type="submission" date="2025-08" db="UniProtKB">
        <authorList>
            <consortium name="Ensembl"/>
        </authorList>
    </citation>
    <scope>IDENTIFICATION</scope>
</reference>
<keyword evidence="5" id="KW-1185">Reference proteome</keyword>
<accession>A0A8C2USH3</accession>
<gene>
    <name evidence="4" type="primary">IKZF2</name>
</gene>
<feature type="compositionally biased region" description="Basic and acidic residues" evidence="2">
    <location>
        <begin position="296"/>
        <end position="307"/>
    </location>
</feature>
<feature type="compositionally biased region" description="Polar residues" evidence="2">
    <location>
        <begin position="29"/>
        <end position="50"/>
    </location>
</feature>
<keyword evidence="1" id="KW-0862">Zinc</keyword>
<dbReference type="PANTHER" id="PTHR47034:SF2">
    <property type="entry name" value="IKAROS FAMILY ZINC FINGER 4"/>
    <property type="match status" value="1"/>
</dbReference>
<dbReference type="Gene3D" id="3.30.160.60">
    <property type="entry name" value="Classic Zinc Finger"/>
    <property type="match status" value="3"/>
</dbReference>
<proteinExistence type="predicted"/>
<feature type="domain" description="C2H2-type" evidence="3">
    <location>
        <begin position="114"/>
        <end position="141"/>
    </location>
</feature>
<dbReference type="InterPro" id="IPR028440">
    <property type="entry name" value="TRPS1"/>
</dbReference>
<feature type="region of interest" description="Disordered" evidence="2">
    <location>
        <begin position="28"/>
        <end position="92"/>
    </location>
</feature>
<dbReference type="SUPFAM" id="SSF57667">
    <property type="entry name" value="beta-beta-alpha zinc fingers"/>
    <property type="match status" value="2"/>
</dbReference>
<dbReference type="Ensembl" id="ENSCLAT00000005212.1">
    <property type="protein sequence ID" value="ENSCLAP00000005119.1"/>
    <property type="gene ID" value="ENSCLAG00000003632.1"/>
</dbReference>
<evidence type="ECO:0000313" key="5">
    <source>
        <dbReference type="Proteomes" id="UP000694398"/>
    </source>
</evidence>
<reference evidence="4" key="2">
    <citation type="submission" date="2025-09" db="UniProtKB">
        <authorList>
            <consortium name="Ensembl"/>
        </authorList>
    </citation>
    <scope>IDENTIFICATION</scope>
</reference>
<dbReference type="InterPro" id="IPR036236">
    <property type="entry name" value="Znf_C2H2_sf"/>
</dbReference>
<dbReference type="SMART" id="SM00355">
    <property type="entry name" value="ZnF_C2H2"/>
    <property type="match status" value="4"/>
</dbReference>
<dbReference type="PROSITE" id="PS00028">
    <property type="entry name" value="ZINC_FINGER_C2H2_1"/>
    <property type="match status" value="3"/>
</dbReference>
<evidence type="ECO:0000313" key="4">
    <source>
        <dbReference type="Ensembl" id="ENSCLAP00000005119.1"/>
    </source>
</evidence>
<dbReference type="GO" id="GO:0003700">
    <property type="term" value="F:DNA-binding transcription factor activity"/>
    <property type="evidence" value="ECO:0007669"/>
    <property type="project" value="InterPro"/>
</dbReference>
<dbReference type="Proteomes" id="UP000694398">
    <property type="component" value="Unassembled WGS sequence"/>
</dbReference>
<keyword evidence="1" id="KW-0479">Metal-binding</keyword>
<dbReference type="InterPro" id="IPR013087">
    <property type="entry name" value="Znf_C2H2_type"/>
</dbReference>
<evidence type="ECO:0000259" key="3">
    <source>
        <dbReference type="PROSITE" id="PS50157"/>
    </source>
</evidence>
<evidence type="ECO:0000256" key="1">
    <source>
        <dbReference type="PROSITE-ProRule" id="PRU00042"/>
    </source>
</evidence>
<feature type="region of interest" description="Disordered" evidence="2">
    <location>
        <begin position="296"/>
        <end position="363"/>
    </location>
</feature>
<evidence type="ECO:0000256" key="2">
    <source>
        <dbReference type="SAM" id="MobiDB-lite"/>
    </source>
</evidence>
<dbReference type="FunFam" id="3.30.160.60:FF:000372">
    <property type="entry name" value="IKAROS family zinc finger 4"/>
    <property type="match status" value="1"/>
</dbReference>
<dbReference type="GO" id="GO:0005634">
    <property type="term" value="C:nucleus"/>
    <property type="evidence" value="ECO:0007669"/>
    <property type="project" value="InterPro"/>
</dbReference>
<dbReference type="GO" id="GO:0008270">
    <property type="term" value="F:zinc ion binding"/>
    <property type="evidence" value="ECO:0007669"/>
    <property type="project" value="UniProtKB-KW"/>
</dbReference>
<keyword evidence="1" id="KW-0863">Zinc-finger</keyword>
<feature type="compositionally biased region" description="Basic and acidic residues" evidence="2">
    <location>
        <begin position="60"/>
        <end position="77"/>
    </location>
</feature>
<organism evidence="4 5">
    <name type="scientific">Chinchilla lanigera</name>
    <name type="common">Long-tailed chinchilla</name>
    <name type="synonym">Chinchilla villidera</name>
    <dbReference type="NCBI Taxonomy" id="34839"/>
    <lineage>
        <taxon>Eukaryota</taxon>
        <taxon>Metazoa</taxon>
        <taxon>Chordata</taxon>
        <taxon>Craniata</taxon>
        <taxon>Vertebrata</taxon>
        <taxon>Euteleostomi</taxon>
        <taxon>Mammalia</taxon>
        <taxon>Eutheria</taxon>
        <taxon>Euarchontoglires</taxon>
        <taxon>Glires</taxon>
        <taxon>Rodentia</taxon>
        <taxon>Hystricomorpha</taxon>
        <taxon>Chinchillidae</taxon>
        <taxon>Chinchilla</taxon>
    </lineage>
</organism>
<name>A0A8C2USH3_CHILA</name>
<dbReference type="FunFam" id="3.30.160.60:FF:000525">
    <property type="entry name" value="IKAROS family zinc finger 1"/>
    <property type="match status" value="1"/>
</dbReference>
<dbReference type="GeneTree" id="ENSGT00940000157137"/>
<protein>
    <submittedName>
        <fullName evidence="4">IKAROS family zinc finger 2</fullName>
    </submittedName>
</protein>
<dbReference type="AlphaFoldDB" id="A0A8C2USH3"/>